<organism evidence="7 8">
    <name type="scientific">Candidatus Enterenecus faecium</name>
    <dbReference type="NCBI Taxonomy" id="2840780"/>
    <lineage>
        <taxon>Bacteria</taxon>
        <taxon>Bacillati</taxon>
        <taxon>Bacillota</taxon>
        <taxon>Clostridia</taxon>
        <taxon>Eubacteriales</taxon>
        <taxon>Candidatus Enterenecus</taxon>
    </lineage>
</organism>
<keyword evidence="5 6" id="KW-0472">Membrane</keyword>
<accession>A0A9D0YR31</accession>
<name>A0A9D0YR31_9FIRM</name>
<keyword evidence="4 6" id="KW-1133">Transmembrane helix</keyword>
<feature type="transmembrane region" description="Helical" evidence="6">
    <location>
        <begin position="12"/>
        <end position="32"/>
    </location>
</feature>
<feature type="transmembrane region" description="Helical" evidence="6">
    <location>
        <begin position="211"/>
        <end position="230"/>
    </location>
</feature>
<gene>
    <name evidence="7" type="ORF">IAD31_03625</name>
</gene>
<dbReference type="InterPro" id="IPR002797">
    <property type="entry name" value="Polysacc_synth"/>
</dbReference>
<feature type="transmembrane region" description="Helical" evidence="6">
    <location>
        <begin position="291"/>
        <end position="311"/>
    </location>
</feature>
<evidence type="ECO:0000256" key="5">
    <source>
        <dbReference type="ARBA" id="ARBA00023136"/>
    </source>
</evidence>
<evidence type="ECO:0000256" key="4">
    <source>
        <dbReference type="ARBA" id="ARBA00022989"/>
    </source>
</evidence>
<reference evidence="7" key="2">
    <citation type="journal article" date="2021" name="PeerJ">
        <title>Extensive microbial diversity within the chicken gut microbiome revealed by metagenomics and culture.</title>
        <authorList>
            <person name="Gilroy R."/>
            <person name="Ravi A."/>
            <person name="Getino M."/>
            <person name="Pursley I."/>
            <person name="Horton D.L."/>
            <person name="Alikhan N.F."/>
            <person name="Baker D."/>
            <person name="Gharbi K."/>
            <person name="Hall N."/>
            <person name="Watson M."/>
            <person name="Adriaenssens E.M."/>
            <person name="Foster-Nyarko E."/>
            <person name="Jarju S."/>
            <person name="Secka A."/>
            <person name="Antonio M."/>
            <person name="Oren A."/>
            <person name="Chaudhuri R.R."/>
            <person name="La Ragione R."/>
            <person name="Hildebrand F."/>
            <person name="Pallen M.J."/>
        </authorList>
    </citation>
    <scope>NUCLEOTIDE SEQUENCE</scope>
    <source>
        <strain evidence="7">ChiGjej2B2-12916</strain>
    </source>
</reference>
<feature type="transmembrane region" description="Helical" evidence="6">
    <location>
        <begin position="87"/>
        <end position="106"/>
    </location>
</feature>
<sequence>MAKIQSVKFNFVMNSILTMSAMIFPIITYPYVTGILGPQGIGTVSFANSVVTYFSMFAQLGIPTYGIRACAKVRDNREALSRVTQEILLINLVTCVVSYVLFFISLQAIPQLREEKGLYLVMSSMILFNSIGAEWLYKGLEQYRYITLRSVLFKFIALVGMFFLIHQEGDYVIYGGITIFASVGSNLLNLINLKWLVDVRPMGHYNFRRHLRPIFVFFAMSIATTVYTNMDNVMLGFLRGTTENGYYDAAVKIKNILVSVVASLGTVLLPRVSYYVERGEKEAFAQATQKALRFVFLLAMPLCLYFILFARPSIYLLSGKAFEASILPMQLIMPTLVFIGLTNIMGIQILVPTGREKQVLFSEIVGAVVNVVANSLLIPQMGAAGAAIGTVLAELAVLVVQIVALGREILPALAKLPYLRVWMALSAAAASTGWLLGSSLHPLVVLVASSVLFFASYGVLLLLLGEPMVREIWSQMWEKTVGKVLKK</sequence>
<comment type="caution">
    <text evidence="7">The sequence shown here is derived from an EMBL/GenBank/DDBJ whole genome shotgun (WGS) entry which is preliminary data.</text>
</comment>
<feature type="transmembrane region" description="Helical" evidence="6">
    <location>
        <begin position="443"/>
        <end position="464"/>
    </location>
</feature>
<dbReference type="EMBL" id="DVFO01000034">
    <property type="protein sequence ID" value="HIQ60671.1"/>
    <property type="molecule type" value="Genomic_DNA"/>
</dbReference>
<evidence type="ECO:0000256" key="1">
    <source>
        <dbReference type="ARBA" id="ARBA00004651"/>
    </source>
</evidence>
<dbReference type="Pfam" id="PF01943">
    <property type="entry name" value="Polysacc_synt"/>
    <property type="match status" value="1"/>
</dbReference>
<keyword evidence="3 6" id="KW-0812">Transmembrane</keyword>
<feature type="transmembrane region" description="Helical" evidence="6">
    <location>
        <begin position="418"/>
        <end position="437"/>
    </location>
</feature>
<feature type="transmembrane region" description="Helical" evidence="6">
    <location>
        <begin position="384"/>
        <end position="406"/>
    </location>
</feature>
<evidence type="ECO:0000256" key="6">
    <source>
        <dbReference type="SAM" id="Phobius"/>
    </source>
</evidence>
<dbReference type="AlphaFoldDB" id="A0A9D0YR31"/>
<dbReference type="GO" id="GO:0005886">
    <property type="term" value="C:plasma membrane"/>
    <property type="evidence" value="ECO:0007669"/>
    <property type="project" value="UniProtKB-SubCell"/>
</dbReference>
<feature type="transmembrane region" description="Helical" evidence="6">
    <location>
        <begin position="250"/>
        <end position="270"/>
    </location>
</feature>
<dbReference type="PANTHER" id="PTHR30250">
    <property type="entry name" value="PST FAMILY PREDICTED COLANIC ACID TRANSPORTER"/>
    <property type="match status" value="1"/>
</dbReference>
<dbReference type="InterPro" id="IPR050833">
    <property type="entry name" value="Poly_Biosynth_Transport"/>
</dbReference>
<comment type="subcellular location">
    <subcellularLocation>
        <location evidence="1">Cell membrane</location>
        <topology evidence="1">Multi-pass membrane protein</topology>
    </subcellularLocation>
</comment>
<evidence type="ECO:0000256" key="2">
    <source>
        <dbReference type="ARBA" id="ARBA00022475"/>
    </source>
</evidence>
<evidence type="ECO:0000313" key="7">
    <source>
        <dbReference type="EMBL" id="HIQ60671.1"/>
    </source>
</evidence>
<feature type="transmembrane region" description="Helical" evidence="6">
    <location>
        <begin position="146"/>
        <end position="165"/>
    </location>
</feature>
<protein>
    <submittedName>
        <fullName evidence="7">Flippase</fullName>
    </submittedName>
</protein>
<dbReference type="Proteomes" id="UP000886879">
    <property type="component" value="Unassembled WGS sequence"/>
</dbReference>
<dbReference type="CDD" id="cd13128">
    <property type="entry name" value="MATE_Wzx_like"/>
    <property type="match status" value="1"/>
</dbReference>
<proteinExistence type="predicted"/>
<evidence type="ECO:0000313" key="8">
    <source>
        <dbReference type="Proteomes" id="UP000886879"/>
    </source>
</evidence>
<feature type="transmembrane region" description="Helical" evidence="6">
    <location>
        <begin position="358"/>
        <end position="378"/>
    </location>
</feature>
<reference evidence="7" key="1">
    <citation type="submission" date="2020-10" db="EMBL/GenBank/DDBJ databases">
        <authorList>
            <person name="Gilroy R."/>
        </authorList>
    </citation>
    <scope>NUCLEOTIDE SEQUENCE</scope>
    <source>
        <strain evidence="7">ChiGjej2B2-12916</strain>
    </source>
</reference>
<feature type="transmembrane region" description="Helical" evidence="6">
    <location>
        <begin position="118"/>
        <end position="137"/>
    </location>
</feature>
<evidence type="ECO:0000256" key="3">
    <source>
        <dbReference type="ARBA" id="ARBA00022692"/>
    </source>
</evidence>
<feature type="transmembrane region" description="Helical" evidence="6">
    <location>
        <begin position="44"/>
        <end position="66"/>
    </location>
</feature>
<keyword evidence="2" id="KW-1003">Cell membrane</keyword>
<feature type="transmembrane region" description="Helical" evidence="6">
    <location>
        <begin position="331"/>
        <end position="351"/>
    </location>
</feature>
<dbReference type="PANTHER" id="PTHR30250:SF11">
    <property type="entry name" value="O-ANTIGEN TRANSPORTER-RELATED"/>
    <property type="match status" value="1"/>
</dbReference>
<feature type="transmembrane region" description="Helical" evidence="6">
    <location>
        <begin position="171"/>
        <end position="191"/>
    </location>
</feature>